<organism evidence="1 2">
    <name type="scientific">Drechmeria coniospora</name>
    <name type="common">Nematophagous fungus</name>
    <name type="synonym">Meria coniospora</name>
    <dbReference type="NCBI Taxonomy" id="98403"/>
    <lineage>
        <taxon>Eukaryota</taxon>
        <taxon>Fungi</taxon>
        <taxon>Dikarya</taxon>
        <taxon>Ascomycota</taxon>
        <taxon>Pezizomycotina</taxon>
        <taxon>Sordariomycetes</taxon>
        <taxon>Hypocreomycetidae</taxon>
        <taxon>Hypocreales</taxon>
        <taxon>Ophiocordycipitaceae</taxon>
        <taxon>Drechmeria</taxon>
    </lineage>
</organism>
<reference evidence="1 2" key="1">
    <citation type="journal article" date="2016" name="Sci. Rep.">
        <title>Insights into Adaptations to a Near-Obligate Nematode Endoparasitic Lifestyle from the Finished Genome of Drechmeria coniospora.</title>
        <authorList>
            <person name="Zhang L."/>
            <person name="Zhou Z."/>
            <person name="Guo Q."/>
            <person name="Fokkens L."/>
            <person name="Miskei M."/>
            <person name="Pocsi I."/>
            <person name="Zhang W."/>
            <person name="Chen M."/>
            <person name="Wang L."/>
            <person name="Sun Y."/>
            <person name="Donzelli B.G."/>
            <person name="Gibson D.M."/>
            <person name="Nelson D.R."/>
            <person name="Luo J.G."/>
            <person name="Rep M."/>
            <person name="Liu H."/>
            <person name="Yang S."/>
            <person name="Wang J."/>
            <person name="Krasnoff S.B."/>
            <person name="Xu Y."/>
            <person name="Molnar I."/>
            <person name="Lin M."/>
        </authorList>
    </citation>
    <scope>NUCLEOTIDE SEQUENCE [LARGE SCALE GENOMIC DNA]</scope>
    <source>
        <strain evidence="1 2">ARSEF 6962</strain>
    </source>
</reference>
<dbReference type="GeneID" id="63720854"/>
<evidence type="ECO:0000313" key="1">
    <source>
        <dbReference type="EMBL" id="KYK56241.1"/>
    </source>
</evidence>
<evidence type="ECO:0000313" key="2">
    <source>
        <dbReference type="Proteomes" id="UP000076580"/>
    </source>
</evidence>
<accession>A0A151GGT4</accession>
<dbReference type="Proteomes" id="UP000076580">
    <property type="component" value="Chromosome 03"/>
</dbReference>
<gene>
    <name evidence="1" type="ORF">DCS_08211</name>
</gene>
<protein>
    <submittedName>
        <fullName evidence="1">Uncharacterized protein</fullName>
    </submittedName>
</protein>
<dbReference type="AlphaFoldDB" id="A0A151GGT4"/>
<sequence>MSIPQPSTTRDGNDYTKASTQTVSLIDYQCVTSHGNAVVSDGTVQTAVTYSPGKAVLKPYGSNRHGLVHIPIHNPPEVLNKTMSLQNIAVSFDTAFGGTVETVTLFYDSTIVVGVNTEKKGQFHIDFTPKEAAKFAYPVTTGICITLDLKFPEYKSLVNLFSVTLVYKAI</sequence>
<dbReference type="OrthoDB" id="4918190at2759"/>
<proteinExistence type="predicted"/>
<keyword evidence="2" id="KW-1185">Reference proteome</keyword>
<name>A0A151GGT4_DRECN</name>
<comment type="caution">
    <text evidence="1">The sequence shown here is derived from an EMBL/GenBank/DDBJ whole genome shotgun (WGS) entry which is preliminary data.</text>
</comment>
<dbReference type="InParanoid" id="A0A151GGT4"/>
<dbReference type="RefSeq" id="XP_040655593.1">
    <property type="nucleotide sequence ID" value="XM_040805489.1"/>
</dbReference>
<dbReference type="EMBL" id="LAYC01000003">
    <property type="protein sequence ID" value="KYK56241.1"/>
    <property type="molecule type" value="Genomic_DNA"/>
</dbReference>